<evidence type="ECO:0000256" key="2">
    <source>
        <dbReference type="ARBA" id="ARBA00023239"/>
    </source>
</evidence>
<comment type="caution">
    <text evidence="3">The sequence shown here is derived from an EMBL/GenBank/DDBJ whole genome shotgun (WGS) entry which is preliminary data.</text>
</comment>
<dbReference type="EMBL" id="AMCI01002478">
    <property type="protein sequence ID" value="EJX02598.1"/>
    <property type="molecule type" value="Genomic_DNA"/>
</dbReference>
<dbReference type="Pfam" id="PF02666">
    <property type="entry name" value="PS_Dcarbxylase"/>
    <property type="match status" value="1"/>
</dbReference>
<dbReference type="EC" id="4.1.1.65" evidence="3"/>
<sequence>MEEYQEEVYHSYNEFFTRRIRPEARPVAKNEKYLISPCDGKATVSRIGGDSRFLIKDTEYTVGQLLRN</sequence>
<name>J9GKH9_9ZZZZ</name>
<accession>J9GKH9</accession>
<dbReference type="AlphaFoldDB" id="J9GKH9"/>
<dbReference type="GO" id="GO:0008654">
    <property type="term" value="P:phospholipid biosynthetic process"/>
    <property type="evidence" value="ECO:0007669"/>
    <property type="project" value="InterPro"/>
</dbReference>
<organism evidence="3">
    <name type="scientific">gut metagenome</name>
    <dbReference type="NCBI Taxonomy" id="749906"/>
    <lineage>
        <taxon>unclassified sequences</taxon>
        <taxon>metagenomes</taxon>
        <taxon>organismal metagenomes</taxon>
    </lineage>
</organism>
<proteinExistence type="predicted"/>
<evidence type="ECO:0000256" key="1">
    <source>
        <dbReference type="ARBA" id="ARBA00022793"/>
    </source>
</evidence>
<dbReference type="GO" id="GO:0004609">
    <property type="term" value="F:phosphatidylserine decarboxylase activity"/>
    <property type="evidence" value="ECO:0007669"/>
    <property type="project" value="UniProtKB-EC"/>
</dbReference>
<protein>
    <submittedName>
        <fullName evidence="3">Phosphatidylserine decarboxylase</fullName>
        <ecNumber evidence="3">4.1.1.65</ecNumber>
    </submittedName>
</protein>
<gene>
    <name evidence="3" type="ORF">EVA_09297</name>
</gene>
<dbReference type="PANTHER" id="PTHR10067">
    <property type="entry name" value="PHOSPHATIDYLSERINE DECARBOXYLASE"/>
    <property type="match status" value="1"/>
</dbReference>
<keyword evidence="1" id="KW-0210">Decarboxylase</keyword>
<reference evidence="3" key="1">
    <citation type="journal article" date="2012" name="PLoS ONE">
        <title>Gene sets for utilization of primary and secondary nutrition supplies in the distal gut of endangered iberian lynx.</title>
        <authorList>
            <person name="Alcaide M."/>
            <person name="Messina E."/>
            <person name="Richter M."/>
            <person name="Bargiela R."/>
            <person name="Peplies J."/>
            <person name="Huws S.A."/>
            <person name="Newbold C.J."/>
            <person name="Golyshin P.N."/>
            <person name="Simon M.A."/>
            <person name="Lopez G."/>
            <person name="Yakimov M.M."/>
            <person name="Ferrer M."/>
        </authorList>
    </citation>
    <scope>NUCLEOTIDE SEQUENCE</scope>
</reference>
<dbReference type="InterPro" id="IPR003817">
    <property type="entry name" value="PS_Dcarbxylase"/>
</dbReference>
<keyword evidence="2 3" id="KW-0456">Lyase</keyword>
<evidence type="ECO:0000313" key="3">
    <source>
        <dbReference type="EMBL" id="EJX02598.1"/>
    </source>
</evidence>
<feature type="non-terminal residue" evidence="3">
    <location>
        <position position="68"/>
    </location>
</feature>